<reference evidence="2 5" key="2">
    <citation type="submission" date="2019-09" db="EMBL/GenBank/DDBJ databases">
        <title>Draft genome sequence of Pseudomonas brenneri CCUG 51514(T).</title>
        <authorList>
            <person name="Tunovic T."/>
            <person name="Pineiro-Iglesias B."/>
            <person name="Unosson C."/>
            <person name="Inganas E."/>
            <person name="Ohlen M."/>
            <person name="Cardew S."/>
            <person name="Jensie-Markopoulos S."/>
            <person name="Salva-Serra F."/>
            <person name="Jaen-Luchoro D."/>
            <person name="Svensson-Stadler L."/>
            <person name="Chun J."/>
            <person name="Moore E."/>
        </authorList>
    </citation>
    <scope>NUCLEOTIDE SEQUENCE [LARGE SCALE GENOMIC DNA]</scope>
    <source>
        <strain evidence="2 5">CCUG 51514</strain>
    </source>
</reference>
<evidence type="ECO:0000313" key="4">
    <source>
        <dbReference type="Proteomes" id="UP000199620"/>
    </source>
</evidence>
<dbReference type="RefSeq" id="WP_146552284.1">
    <property type="nucleotide sequence ID" value="NZ_BMNU01000016.1"/>
</dbReference>
<dbReference type="EMBL" id="LT629800">
    <property type="protein sequence ID" value="SDV05843.1"/>
    <property type="molecule type" value="Genomic_DNA"/>
</dbReference>
<evidence type="ECO:0000313" key="5">
    <source>
        <dbReference type="Proteomes" id="UP000325296"/>
    </source>
</evidence>
<accession>A0A5B2UJ57</accession>
<name>A0A5B2UJ57_9PSED</name>
<dbReference type="Proteomes" id="UP000325296">
    <property type="component" value="Unassembled WGS sequence"/>
</dbReference>
<dbReference type="AlphaFoldDB" id="A0A5B2UJ57"/>
<evidence type="ECO:0000313" key="2">
    <source>
        <dbReference type="EMBL" id="KAA2226571.1"/>
    </source>
</evidence>
<dbReference type="OrthoDB" id="6900477at2"/>
<sequence>MNITGSPIPNYFQMKDSAADLPSQQAAASTKSVSTLNESMDNQKTQVSYQAHTAGQKQQDEGSVRTKRGIKFPKRPTLPSPKKSKLPPSNGTPGKYIQTAGLGHSRPAGPPNSPGVTKFRDMVFKTQHPGSSVTGPAKPAVAKPKTFGDVAANLVVADRLVKAGVFKTDTSLKTVTRDAFVNASVNGLVSAPLNIGTYAGSVWAGETIKGSFTANTPVLPPIHQPALSQATNTAAAVSSPGGQDDAVIKLRLENAELKTLYAVNTIQTMVEGGDGKALEKSSTWPTGTNERLDVMEKLYDAAENNMVKVSEKNDFIYRPYKDDSAVVSKDATVRLDTLDKRYEHLNSSGIGRLIAVREVENAKKTQTA</sequence>
<feature type="compositionally biased region" description="Polar residues" evidence="1">
    <location>
        <begin position="22"/>
        <end position="57"/>
    </location>
</feature>
<feature type="region of interest" description="Disordered" evidence="1">
    <location>
        <begin position="19"/>
        <end position="111"/>
    </location>
</feature>
<feature type="compositionally biased region" description="Low complexity" evidence="1">
    <location>
        <begin position="75"/>
        <end position="89"/>
    </location>
</feature>
<dbReference type="EMBL" id="VUOL01000020">
    <property type="protein sequence ID" value="KAA2226571.1"/>
    <property type="molecule type" value="Genomic_DNA"/>
</dbReference>
<organism evidence="2 5">
    <name type="scientific">Pseudomonas brenneri</name>
    <dbReference type="NCBI Taxonomy" id="129817"/>
    <lineage>
        <taxon>Bacteria</taxon>
        <taxon>Pseudomonadati</taxon>
        <taxon>Pseudomonadota</taxon>
        <taxon>Gammaproteobacteria</taxon>
        <taxon>Pseudomonadales</taxon>
        <taxon>Pseudomonadaceae</taxon>
        <taxon>Pseudomonas</taxon>
    </lineage>
</organism>
<protein>
    <submittedName>
        <fullName evidence="2">Uncharacterized protein</fullName>
    </submittedName>
</protein>
<gene>
    <name evidence="2" type="ORF">F1720_25250</name>
    <name evidence="3" type="ORF">SAMN04490181_3843</name>
</gene>
<proteinExistence type="predicted"/>
<evidence type="ECO:0000313" key="3">
    <source>
        <dbReference type="EMBL" id="SDV05843.1"/>
    </source>
</evidence>
<evidence type="ECO:0000256" key="1">
    <source>
        <dbReference type="SAM" id="MobiDB-lite"/>
    </source>
</evidence>
<keyword evidence="4" id="KW-1185">Reference proteome</keyword>
<dbReference type="Proteomes" id="UP000199620">
    <property type="component" value="Chromosome I"/>
</dbReference>
<reference evidence="3 4" key="1">
    <citation type="submission" date="2016-10" db="EMBL/GenBank/DDBJ databases">
        <authorList>
            <person name="Varghese N."/>
            <person name="Submissions S."/>
        </authorList>
    </citation>
    <scope>NUCLEOTIDE SEQUENCE [LARGE SCALE GENOMIC DNA]</scope>
    <source>
        <strain evidence="3 4">BS2771</strain>
    </source>
</reference>
<feature type="compositionally biased region" description="Basic residues" evidence="1">
    <location>
        <begin position="65"/>
        <end position="74"/>
    </location>
</feature>